<feature type="binding site" evidence="8">
    <location>
        <position position="305"/>
    </location>
    <ligand>
        <name>NAD(+)</name>
        <dbReference type="ChEBI" id="CHEBI:57540"/>
    </ligand>
</feature>
<protein>
    <submittedName>
        <fullName evidence="13">Pyruvate/2-oxoglutarate dehydrogenase complex, dihydrolipoamide dehydrogenase (E3) component</fullName>
    </submittedName>
</protein>
<dbReference type="SUPFAM" id="SSF51905">
    <property type="entry name" value="FAD/NAD(P)-binding domain"/>
    <property type="match status" value="1"/>
</dbReference>
<reference evidence="13 14" key="1">
    <citation type="submission" date="2016-10" db="EMBL/GenBank/DDBJ databases">
        <authorList>
            <person name="de Groot N.N."/>
        </authorList>
    </citation>
    <scope>NUCLEOTIDE SEQUENCE [LARGE SCALE GENOMIC DNA]</scope>
    <source>
        <strain evidence="13 14">DSM 26424</strain>
    </source>
</reference>
<feature type="binding site" evidence="8">
    <location>
        <position position="118"/>
    </location>
    <ligand>
        <name>FAD</name>
        <dbReference type="ChEBI" id="CHEBI:57692"/>
    </ligand>
</feature>
<dbReference type="RefSeq" id="WP_089843544.1">
    <property type="nucleotide sequence ID" value="NZ_FNEJ01000002.1"/>
</dbReference>
<dbReference type="PANTHER" id="PTHR43014">
    <property type="entry name" value="MERCURIC REDUCTASE"/>
    <property type="match status" value="1"/>
</dbReference>
<keyword evidence="7 10" id="KW-0676">Redox-active center</keyword>
<keyword evidence="4" id="KW-0521">NADP</keyword>
<keyword evidence="6" id="KW-1015">Disulfide bond</keyword>
<feature type="domain" description="FAD/NAD(P)-binding" evidence="12">
    <location>
        <begin position="9"/>
        <end position="318"/>
    </location>
</feature>
<evidence type="ECO:0000256" key="6">
    <source>
        <dbReference type="ARBA" id="ARBA00023157"/>
    </source>
</evidence>
<dbReference type="OrthoDB" id="9776382at2"/>
<name>A0A1G8IYV5_9RHOB</name>
<feature type="domain" description="Pyridine nucleotide-disulphide oxidoreductase dimerisation" evidence="11">
    <location>
        <begin position="340"/>
        <end position="446"/>
    </location>
</feature>
<evidence type="ECO:0000256" key="4">
    <source>
        <dbReference type="ARBA" id="ARBA00022857"/>
    </source>
</evidence>
<dbReference type="InterPro" id="IPR001100">
    <property type="entry name" value="Pyr_nuc-diS_OxRdtase"/>
</dbReference>
<dbReference type="SUPFAM" id="SSF55424">
    <property type="entry name" value="FAD/NAD-linked reductases, dimerisation (C-terminal) domain"/>
    <property type="match status" value="1"/>
</dbReference>
<dbReference type="GO" id="GO:0003955">
    <property type="term" value="F:NAD(P)H dehydrogenase (quinone) activity"/>
    <property type="evidence" value="ECO:0007669"/>
    <property type="project" value="TreeGrafter"/>
</dbReference>
<dbReference type="GO" id="GO:0050660">
    <property type="term" value="F:flavin adenine dinucleotide binding"/>
    <property type="evidence" value="ECO:0007669"/>
    <property type="project" value="TreeGrafter"/>
</dbReference>
<dbReference type="AlphaFoldDB" id="A0A1G8IYV5"/>
<feature type="binding site" evidence="8">
    <location>
        <position position="265"/>
    </location>
    <ligand>
        <name>NAD(+)</name>
        <dbReference type="ChEBI" id="CHEBI:57540"/>
    </ligand>
</feature>
<keyword evidence="3 8" id="KW-0274">FAD</keyword>
<evidence type="ECO:0000259" key="11">
    <source>
        <dbReference type="Pfam" id="PF02852"/>
    </source>
</evidence>
<dbReference type="InterPro" id="IPR004099">
    <property type="entry name" value="Pyr_nucl-diS_OxRdtase_dimer"/>
</dbReference>
<dbReference type="GO" id="GO:0016668">
    <property type="term" value="F:oxidoreductase activity, acting on a sulfur group of donors, NAD(P) as acceptor"/>
    <property type="evidence" value="ECO:0007669"/>
    <property type="project" value="InterPro"/>
</dbReference>
<dbReference type="InterPro" id="IPR036188">
    <property type="entry name" value="FAD/NAD-bd_sf"/>
</dbReference>
<evidence type="ECO:0000256" key="2">
    <source>
        <dbReference type="ARBA" id="ARBA00022630"/>
    </source>
</evidence>
<dbReference type="InterPro" id="IPR012999">
    <property type="entry name" value="Pyr_OxRdtase_I_AS"/>
</dbReference>
<evidence type="ECO:0000313" key="13">
    <source>
        <dbReference type="EMBL" id="SDI23907.1"/>
    </source>
</evidence>
<dbReference type="Pfam" id="PF07992">
    <property type="entry name" value="Pyr_redox_2"/>
    <property type="match status" value="1"/>
</dbReference>
<evidence type="ECO:0000256" key="3">
    <source>
        <dbReference type="ARBA" id="ARBA00022827"/>
    </source>
</evidence>
<sequence length="474" mass="50473">MTGHRMETDLLVIGAGSGGLSVAAGAAQMGARVVLLERGLMGGDCLNFGCVPSKALIAAADRAHAPVGADMFGVILPPARIDWAGLRAHIRDSIARIEPMDSQERFEGLGVTVLRHSGRFLSPDEVQAGPHVIRARRIVLATGSKPLIPPLPGLETVPYLTNETLWDLDRLPEHLLILGGGPIGLEMAQAFRRLGSRVTVVEAKRALAREDGEMAAVVLDALRGDGVTLLEGQAVTEVSAQDDGVALRLADGRQVAGSHLLVATGRRPALEGLDLDRAGIETGPQGIRTDARLRSTNRRVYAVGDVAGQGQFTHLAGYHAGIVLRAVLFGLPARVRPDIVPRATYTRPELAQVGLTEAQARLRYGTALEVIREPLHHNDRAIAGRQTTGLLKLMVHRGRPVGVSIAGAQAGELIGLWALALSARLKIGQVAGMVAPYPTLTELNKRAAGTYFAPRLFQSRVVKSATRLVQRMLP</sequence>
<keyword evidence="8" id="KW-0547">Nucleotide-binding</keyword>
<feature type="disulfide bond" description="Redox-active" evidence="9">
    <location>
        <begin position="45"/>
        <end position="50"/>
    </location>
</feature>
<keyword evidence="5 10" id="KW-0560">Oxidoreductase</keyword>
<evidence type="ECO:0000256" key="9">
    <source>
        <dbReference type="PIRSR" id="PIRSR000350-4"/>
    </source>
</evidence>
<keyword evidence="8" id="KW-0520">NAD</keyword>
<dbReference type="Proteomes" id="UP000199093">
    <property type="component" value="Unassembled WGS sequence"/>
</dbReference>
<feature type="binding site" evidence="8">
    <location>
        <begin position="179"/>
        <end position="186"/>
    </location>
    <ligand>
        <name>NAD(+)</name>
        <dbReference type="ChEBI" id="CHEBI:57540"/>
    </ligand>
</feature>
<dbReference type="Gene3D" id="3.30.390.30">
    <property type="match status" value="1"/>
</dbReference>
<dbReference type="PANTHER" id="PTHR43014:SF2">
    <property type="entry name" value="MERCURIC REDUCTASE"/>
    <property type="match status" value="1"/>
</dbReference>
<keyword evidence="13" id="KW-0670">Pyruvate</keyword>
<evidence type="ECO:0000256" key="10">
    <source>
        <dbReference type="RuleBase" id="RU003691"/>
    </source>
</evidence>
<dbReference type="Pfam" id="PF02852">
    <property type="entry name" value="Pyr_redox_dim"/>
    <property type="match status" value="1"/>
</dbReference>
<evidence type="ECO:0000259" key="12">
    <source>
        <dbReference type="Pfam" id="PF07992"/>
    </source>
</evidence>
<dbReference type="InterPro" id="IPR016156">
    <property type="entry name" value="FAD/NAD-linked_Rdtase_dimer_sf"/>
</dbReference>
<evidence type="ECO:0000256" key="1">
    <source>
        <dbReference type="ARBA" id="ARBA00007532"/>
    </source>
</evidence>
<dbReference type="PROSITE" id="PS00076">
    <property type="entry name" value="PYRIDINE_REDOX_1"/>
    <property type="match status" value="1"/>
</dbReference>
<keyword evidence="14" id="KW-1185">Reference proteome</keyword>
<feature type="binding site" evidence="8">
    <location>
        <position position="202"/>
    </location>
    <ligand>
        <name>NAD(+)</name>
        <dbReference type="ChEBI" id="CHEBI:57540"/>
    </ligand>
</feature>
<comment type="cofactor">
    <cofactor evidence="8">
        <name>FAD</name>
        <dbReference type="ChEBI" id="CHEBI:57692"/>
    </cofactor>
    <text evidence="8">Binds 1 FAD per subunit.</text>
</comment>
<evidence type="ECO:0000256" key="5">
    <source>
        <dbReference type="ARBA" id="ARBA00023002"/>
    </source>
</evidence>
<evidence type="ECO:0000313" key="14">
    <source>
        <dbReference type="Proteomes" id="UP000199093"/>
    </source>
</evidence>
<feature type="binding site" evidence="8">
    <location>
        <position position="54"/>
    </location>
    <ligand>
        <name>FAD</name>
        <dbReference type="ChEBI" id="CHEBI:57692"/>
    </ligand>
</feature>
<evidence type="ECO:0000256" key="7">
    <source>
        <dbReference type="ARBA" id="ARBA00023284"/>
    </source>
</evidence>
<dbReference type="PIRSF" id="PIRSF000350">
    <property type="entry name" value="Mercury_reductase_MerA"/>
    <property type="match status" value="1"/>
</dbReference>
<evidence type="ECO:0000256" key="8">
    <source>
        <dbReference type="PIRSR" id="PIRSR000350-3"/>
    </source>
</evidence>
<organism evidence="13 14">
    <name type="scientific">Salipiger marinus</name>
    <dbReference type="NCBI Taxonomy" id="555512"/>
    <lineage>
        <taxon>Bacteria</taxon>
        <taxon>Pseudomonadati</taxon>
        <taxon>Pseudomonadota</taxon>
        <taxon>Alphaproteobacteria</taxon>
        <taxon>Rhodobacterales</taxon>
        <taxon>Roseobacteraceae</taxon>
        <taxon>Salipiger</taxon>
    </lineage>
</organism>
<accession>A0A1G8IYV5</accession>
<dbReference type="PRINTS" id="PR00368">
    <property type="entry name" value="FADPNR"/>
</dbReference>
<dbReference type="InterPro" id="IPR023753">
    <property type="entry name" value="FAD/NAD-binding_dom"/>
</dbReference>
<feature type="binding site" evidence="8">
    <location>
        <begin position="142"/>
        <end position="144"/>
    </location>
    <ligand>
        <name>FAD</name>
        <dbReference type="ChEBI" id="CHEBI:57692"/>
    </ligand>
</feature>
<dbReference type="STRING" id="555512.SAMN04487993_1002197"/>
<dbReference type="EMBL" id="FNEJ01000002">
    <property type="protein sequence ID" value="SDI23907.1"/>
    <property type="molecule type" value="Genomic_DNA"/>
</dbReference>
<dbReference type="Gene3D" id="3.50.50.60">
    <property type="entry name" value="FAD/NAD(P)-binding domain"/>
    <property type="match status" value="2"/>
</dbReference>
<gene>
    <name evidence="13" type="ORF">SAMN04487993_1002197</name>
</gene>
<comment type="similarity">
    <text evidence="1 10">Belongs to the class-I pyridine nucleotide-disulfide oxidoreductase family.</text>
</comment>
<proteinExistence type="inferred from homology"/>
<dbReference type="PRINTS" id="PR00411">
    <property type="entry name" value="PNDRDTASEI"/>
</dbReference>
<keyword evidence="2 10" id="KW-0285">Flavoprotein</keyword>